<evidence type="ECO:0000313" key="3">
    <source>
        <dbReference type="Proteomes" id="UP000004778"/>
    </source>
</evidence>
<feature type="compositionally biased region" description="Basic and acidic residues" evidence="1">
    <location>
        <begin position="232"/>
        <end position="241"/>
    </location>
</feature>
<gene>
    <name evidence="2" type="ORF">HMPREF0058_1234</name>
</gene>
<dbReference type="HOGENOM" id="CLU_775024_0_0_11"/>
<dbReference type="EMBL" id="ACFH01000095">
    <property type="protein sequence ID" value="EEH65936.1"/>
    <property type="molecule type" value="Genomic_DNA"/>
</dbReference>
<name>C0W5U0_9ACTO</name>
<evidence type="ECO:0008006" key="4">
    <source>
        <dbReference type="Google" id="ProtNLM"/>
    </source>
</evidence>
<evidence type="ECO:0000313" key="2">
    <source>
        <dbReference type="EMBL" id="EEH65936.1"/>
    </source>
</evidence>
<dbReference type="Gene3D" id="1.10.30.50">
    <property type="match status" value="1"/>
</dbReference>
<reference evidence="2 3" key="1">
    <citation type="submission" date="2009-01" db="EMBL/GenBank/DDBJ databases">
        <authorList>
            <person name="Qin X."/>
            <person name="Bachman B."/>
            <person name="Battles P."/>
            <person name="Bell A."/>
            <person name="Bess C."/>
            <person name="Bickham C."/>
            <person name="Chaboub L."/>
            <person name="Chen D."/>
            <person name="Coyle M."/>
            <person name="Deiros D.R."/>
            <person name="Dinh H."/>
            <person name="Forbes L."/>
            <person name="Fowler G."/>
            <person name="Francisco L."/>
            <person name="Fu Q."/>
            <person name="Gubbala S."/>
            <person name="Hale W."/>
            <person name="Han Y."/>
            <person name="Hemphill L."/>
            <person name="Highlander S.K."/>
            <person name="Hirani K."/>
            <person name="Hogues M."/>
            <person name="Jackson L."/>
            <person name="Jakkamsetti A."/>
            <person name="Javaid M."/>
            <person name="Jiang H."/>
            <person name="Korchina V."/>
            <person name="Kovar C."/>
            <person name="Lara F."/>
            <person name="Lee S."/>
            <person name="Mata R."/>
            <person name="Mathew T."/>
            <person name="Moen C."/>
            <person name="Morales K."/>
            <person name="Munidasa M."/>
            <person name="Nazareth L."/>
            <person name="Ngo R."/>
            <person name="Nguyen L."/>
            <person name="Okwuonu G."/>
            <person name="Ongeri F."/>
            <person name="Patil S."/>
            <person name="Petrosino J."/>
            <person name="Pham C."/>
            <person name="Pham P."/>
            <person name="Pu L.-L."/>
            <person name="Puazo M."/>
            <person name="Raj R."/>
            <person name="Reid J."/>
            <person name="Rouhana J."/>
            <person name="Saada N."/>
            <person name="Shang Y."/>
            <person name="Simmons D."/>
            <person name="Thornton R."/>
            <person name="Warren J."/>
            <person name="Weissenberger G."/>
            <person name="Zhang J."/>
            <person name="Zhang L."/>
            <person name="Zhou C."/>
            <person name="Zhu D."/>
            <person name="Muzny D."/>
            <person name="Worley K."/>
            <person name="Gibbs R."/>
        </authorList>
    </citation>
    <scope>NUCLEOTIDE SEQUENCE [LARGE SCALE GENOMIC DNA]</scope>
    <source>
        <strain evidence="2 3">DSM 15434</strain>
    </source>
</reference>
<accession>C0W5U0</accession>
<feature type="region of interest" description="Disordered" evidence="1">
    <location>
        <begin position="258"/>
        <end position="358"/>
    </location>
</feature>
<dbReference type="AlphaFoldDB" id="C0W5U0"/>
<feature type="non-terminal residue" evidence="2">
    <location>
        <position position="358"/>
    </location>
</feature>
<sequence>MSAPSVQESELSFFNVDDQAHVHPKHQTLIRRGLAGDPVAFMAGYLWVLMGSRLRAAYADGVLDRVDLYSVMPDPRVEQAAQALVEVGLWHDHDHYCDQGERCPRPGPGQWSFHSWRDWSQRTGAQDRLRRALQTERKDSALHDAVWERDRLPRARAGDVETALCAYCQRLVRRDTRQGPLRPEMDHVFARPMGLDGVAISCHECNRSKGNRSASQAGMSFHPTPAHAAALARRDQDRSRPDQGPADLLEQAWFTLPRGQAVPGDDRGSHPAEGSAEPDDAGRWEPSLPEGGGSSVPAHAQGHARAAHDASAIQVPSSSRVPAIGPEGAYEGRSGVERPAGQPEPDRAAVASQEADVP</sequence>
<comment type="caution">
    <text evidence="2">The sequence shown here is derived from an EMBL/GenBank/DDBJ whole genome shotgun (WGS) entry which is preliminary data.</text>
</comment>
<evidence type="ECO:0000256" key="1">
    <source>
        <dbReference type="SAM" id="MobiDB-lite"/>
    </source>
</evidence>
<proteinExistence type="predicted"/>
<organism evidence="2 3">
    <name type="scientific">Actinomyces urogenitalis DSM 15434</name>
    <dbReference type="NCBI Taxonomy" id="525246"/>
    <lineage>
        <taxon>Bacteria</taxon>
        <taxon>Bacillati</taxon>
        <taxon>Actinomycetota</taxon>
        <taxon>Actinomycetes</taxon>
        <taxon>Actinomycetales</taxon>
        <taxon>Actinomycetaceae</taxon>
        <taxon>Actinomyces</taxon>
    </lineage>
</organism>
<protein>
    <recommendedName>
        <fullName evidence="4">HNH endonuclease</fullName>
    </recommendedName>
</protein>
<dbReference type="Proteomes" id="UP000004778">
    <property type="component" value="Unassembled WGS sequence"/>
</dbReference>
<keyword evidence="3" id="KW-1185">Reference proteome</keyword>
<feature type="region of interest" description="Disordered" evidence="1">
    <location>
        <begin position="208"/>
        <end position="245"/>
    </location>
</feature>